<dbReference type="OrthoDB" id="3471801at2759"/>
<dbReference type="AlphaFoldDB" id="A0A8H2VXS0"/>
<comment type="caution">
    <text evidence="1">The sequence shown here is derived from an EMBL/GenBank/DDBJ whole genome shotgun (WGS) entry which is preliminary data.</text>
</comment>
<dbReference type="EMBL" id="CAJHIA010000017">
    <property type="protein sequence ID" value="CAD6446091.1"/>
    <property type="molecule type" value="Genomic_DNA"/>
</dbReference>
<accession>A0A8H2VXS0</accession>
<dbReference type="Proteomes" id="UP000624404">
    <property type="component" value="Unassembled WGS sequence"/>
</dbReference>
<proteinExistence type="predicted"/>
<gene>
    <name evidence="1" type="ORF">SCLTRI_LOCUS5804</name>
</gene>
<organism evidence="1 2">
    <name type="scientific">Sclerotinia trifoliorum</name>
    <dbReference type="NCBI Taxonomy" id="28548"/>
    <lineage>
        <taxon>Eukaryota</taxon>
        <taxon>Fungi</taxon>
        <taxon>Dikarya</taxon>
        <taxon>Ascomycota</taxon>
        <taxon>Pezizomycotina</taxon>
        <taxon>Leotiomycetes</taxon>
        <taxon>Helotiales</taxon>
        <taxon>Sclerotiniaceae</taxon>
        <taxon>Sclerotinia</taxon>
    </lineage>
</organism>
<sequence>MNLGGREIAENQKVARNLMQGIFDPLPHPFIALQDFVDEETIMPNKQKAPRRDMNDQNFHFRGSDLIPGFPFWEFRGAPRNSKDITNVPNTTYHKVEQSFLDLIKRAPSEIRAHIFAQIPCGRMAKDSDIDSEGHIKKSSYLMQDYIAPEAGLQFAPVKYSIRTAI</sequence>
<evidence type="ECO:0000313" key="1">
    <source>
        <dbReference type="EMBL" id="CAD6446091.1"/>
    </source>
</evidence>
<reference evidence="1" key="1">
    <citation type="submission" date="2020-10" db="EMBL/GenBank/DDBJ databases">
        <authorList>
            <person name="Kusch S."/>
        </authorList>
    </citation>
    <scope>NUCLEOTIDE SEQUENCE</scope>
    <source>
        <strain evidence="1">SwB9</strain>
    </source>
</reference>
<evidence type="ECO:0000313" key="2">
    <source>
        <dbReference type="Proteomes" id="UP000624404"/>
    </source>
</evidence>
<keyword evidence="2" id="KW-1185">Reference proteome</keyword>
<protein>
    <submittedName>
        <fullName evidence="1">7c83dd1c-aa6f-426b-80d9-aa673e025e7e</fullName>
    </submittedName>
</protein>
<name>A0A8H2VXS0_9HELO</name>